<organism evidence="2 3">
    <name type="scientific">Clostridium beijerinckii</name>
    <name type="common">Clostridium MP</name>
    <dbReference type="NCBI Taxonomy" id="1520"/>
    <lineage>
        <taxon>Bacteria</taxon>
        <taxon>Bacillati</taxon>
        <taxon>Bacillota</taxon>
        <taxon>Clostridia</taxon>
        <taxon>Eubacteriales</taxon>
        <taxon>Clostridiaceae</taxon>
        <taxon>Clostridium</taxon>
    </lineage>
</organism>
<comment type="caution">
    <text evidence="2">The sequence shown here is derived from an EMBL/GenBank/DDBJ whole genome shotgun (WGS) entry which is preliminary data.</text>
</comment>
<dbReference type="InterPro" id="IPR029787">
    <property type="entry name" value="Nucleotide_cyclase"/>
</dbReference>
<evidence type="ECO:0000313" key="2">
    <source>
        <dbReference type="EMBL" id="NSB12309.1"/>
    </source>
</evidence>
<evidence type="ECO:0000259" key="1">
    <source>
        <dbReference type="PROSITE" id="PS50887"/>
    </source>
</evidence>
<accession>A0AAE5EX65</accession>
<reference evidence="2" key="1">
    <citation type="submission" date="2020-06" db="EMBL/GenBank/DDBJ databases">
        <title>Genomic insights into acetone-butanol-ethanol (ABE) fermentation by sequencing solventogenic clostridia strains.</title>
        <authorList>
            <person name="Brown S."/>
        </authorList>
    </citation>
    <scope>NUCLEOTIDE SEQUENCE</scope>
    <source>
        <strain evidence="2">DJ123</strain>
    </source>
</reference>
<feature type="domain" description="GGDEF" evidence="1">
    <location>
        <begin position="1"/>
        <end position="152"/>
    </location>
</feature>
<dbReference type="Gene3D" id="3.30.70.270">
    <property type="match status" value="1"/>
</dbReference>
<dbReference type="SUPFAM" id="SSF54631">
    <property type="entry name" value="CBS-domain pair"/>
    <property type="match status" value="1"/>
</dbReference>
<dbReference type="InterPro" id="IPR043128">
    <property type="entry name" value="Rev_trsase/Diguanyl_cyclase"/>
</dbReference>
<proteinExistence type="predicted"/>
<name>A0AAE5EX65_CLOBE</name>
<dbReference type="SUPFAM" id="SSF55073">
    <property type="entry name" value="Nucleotide cyclase"/>
    <property type="match status" value="1"/>
</dbReference>
<dbReference type="EMBL" id="JABTDW010000001">
    <property type="protein sequence ID" value="NSB12309.1"/>
    <property type="molecule type" value="Genomic_DNA"/>
</dbReference>
<dbReference type="RefSeq" id="WP_241425933.1">
    <property type="nucleotide sequence ID" value="NZ_JABTDW010000001.1"/>
</dbReference>
<dbReference type="InterPro" id="IPR000160">
    <property type="entry name" value="GGDEF_dom"/>
</dbReference>
<dbReference type="Proteomes" id="UP000822184">
    <property type="component" value="Unassembled WGS sequence"/>
</dbReference>
<evidence type="ECO:0000313" key="3">
    <source>
        <dbReference type="Proteomes" id="UP000822184"/>
    </source>
</evidence>
<dbReference type="InterPro" id="IPR046342">
    <property type="entry name" value="CBS_dom_sf"/>
</dbReference>
<sequence length="152" mass="17350">MMNKNLYKVDILKKIKEVQNIFYERNIDCSAVYNNERLVGALTLRDLVIADILRKNIKSDMFACRYAGDEFAILTSYNRDDCKLVSEKLISDIRKYKFPQNIPTSIAIGIADYDSKSSFNDNNTMDIIKNLINTASIASTKAKESNHNLVII</sequence>
<dbReference type="AlphaFoldDB" id="A0AAE5EX65"/>
<gene>
    <name evidence="2" type="ORF">BCD95_000568</name>
</gene>
<protein>
    <submittedName>
        <fullName evidence="2">GGDEF domain-containing protein</fullName>
    </submittedName>
</protein>
<dbReference type="Pfam" id="PF00990">
    <property type="entry name" value="GGDEF"/>
    <property type="match status" value="1"/>
</dbReference>
<dbReference type="PROSITE" id="PS50887">
    <property type="entry name" value="GGDEF"/>
    <property type="match status" value="1"/>
</dbReference>
<dbReference type="SMART" id="SM00267">
    <property type="entry name" value="GGDEF"/>
    <property type="match status" value="1"/>
</dbReference>